<dbReference type="EMBL" id="CP115543">
    <property type="protein sequence ID" value="WNH49731.1"/>
    <property type="molecule type" value="Genomic_DNA"/>
</dbReference>
<gene>
    <name evidence="2" type="ORF">PDM28_05295</name>
</gene>
<dbReference type="RefSeq" id="WP_311184046.1">
    <property type="nucleotide sequence ID" value="NZ_CP115543.1"/>
</dbReference>
<proteinExistence type="predicted"/>
<reference evidence="2 3" key="1">
    <citation type="submission" date="2022-12" db="EMBL/GenBank/DDBJ databases">
        <title>Two new species, Stenotrophomonas aracearum and Stenotrophomonas oahuensis, isolated from Anthurium (Araceae family) in Hawaii.</title>
        <authorList>
            <person name="Chunag S.C."/>
            <person name="Dobhal S."/>
            <person name="Alvarez A."/>
            <person name="Arif M."/>
        </authorList>
    </citation>
    <scope>NUCLEOTIDE SEQUENCE [LARGE SCALE GENOMIC DNA]</scope>
    <source>
        <strain evidence="2 3">A5588</strain>
    </source>
</reference>
<evidence type="ECO:0000313" key="3">
    <source>
        <dbReference type="Proteomes" id="UP001305421"/>
    </source>
</evidence>
<feature type="region of interest" description="Disordered" evidence="1">
    <location>
        <begin position="101"/>
        <end position="131"/>
    </location>
</feature>
<protein>
    <recommendedName>
        <fullName evidence="4">Secreted protein</fullName>
    </recommendedName>
</protein>
<evidence type="ECO:0000256" key="1">
    <source>
        <dbReference type="SAM" id="MobiDB-lite"/>
    </source>
</evidence>
<sequence>MASARDAAPARWTPLLLTAAAMFCLLAAFIGWPGLDAAAGSAGPGVRAASGEDHSQSGAPMPGRLNAAVHACVAGEKEAETGRPGKTGAPVWTLRLLSGAGSTATPAVPPPFSLPARPLRSHPSQAPPVRA</sequence>
<dbReference type="Proteomes" id="UP001305421">
    <property type="component" value="Chromosome"/>
</dbReference>
<evidence type="ECO:0000313" key="2">
    <source>
        <dbReference type="EMBL" id="WNH49731.1"/>
    </source>
</evidence>
<organism evidence="2 3">
    <name type="scientific">Stenotrophomonas aracearum</name>
    <dbReference type="NCBI Taxonomy" id="3003272"/>
    <lineage>
        <taxon>Bacteria</taxon>
        <taxon>Pseudomonadati</taxon>
        <taxon>Pseudomonadota</taxon>
        <taxon>Gammaproteobacteria</taxon>
        <taxon>Lysobacterales</taxon>
        <taxon>Lysobacteraceae</taxon>
        <taxon>Stenotrophomonas</taxon>
    </lineage>
</organism>
<accession>A0ABY9YFZ5</accession>
<name>A0ABY9YFZ5_9GAMM</name>
<feature type="region of interest" description="Disordered" evidence="1">
    <location>
        <begin position="39"/>
        <end position="63"/>
    </location>
</feature>
<evidence type="ECO:0008006" key="4">
    <source>
        <dbReference type="Google" id="ProtNLM"/>
    </source>
</evidence>
<keyword evidence="3" id="KW-1185">Reference proteome</keyword>